<feature type="region of interest" description="Disordered" evidence="1">
    <location>
        <begin position="118"/>
        <end position="156"/>
    </location>
</feature>
<dbReference type="EMBL" id="JACHFN010000018">
    <property type="protein sequence ID" value="MBB5235964.1"/>
    <property type="molecule type" value="Genomic_DNA"/>
</dbReference>
<organism evidence="2 3">
    <name type="scientific">Deinococcus budaensis</name>
    <dbReference type="NCBI Taxonomy" id="1665626"/>
    <lineage>
        <taxon>Bacteria</taxon>
        <taxon>Thermotogati</taxon>
        <taxon>Deinococcota</taxon>
        <taxon>Deinococci</taxon>
        <taxon>Deinococcales</taxon>
        <taxon>Deinococcaceae</taxon>
        <taxon>Deinococcus</taxon>
    </lineage>
</organism>
<dbReference type="Proteomes" id="UP000525389">
    <property type="component" value="Unassembled WGS sequence"/>
</dbReference>
<protein>
    <submittedName>
        <fullName evidence="2">Uncharacterized protein</fullName>
    </submittedName>
</protein>
<keyword evidence="3" id="KW-1185">Reference proteome</keyword>
<name>A0A7W8GII4_9DEIO</name>
<dbReference type="RefSeq" id="WP_184031586.1">
    <property type="nucleotide sequence ID" value="NZ_JACHFN010000018.1"/>
</dbReference>
<evidence type="ECO:0000313" key="3">
    <source>
        <dbReference type="Proteomes" id="UP000525389"/>
    </source>
</evidence>
<dbReference type="AlphaFoldDB" id="A0A7W8GII4"/>
<accession>A0A7W8GII4</accession>
<sequence>MAYKKLSEQMQELSNPQRSDAFVRQFRDAVREGKIDAMYLPERFTMPKEFRRRGAEGSYQRDARDMLFEVTPDAEQWFEQTNTDLAAPSRRSGTPKPTAENIEAGLVDFRALAEETRRKMQASYEKGQALGQSRSQAAKGKRAKAATGTRKTARRK</sequence>
<comment type="caution">
    <text evidence="2">The sequence shown here is derived from an EMBL/GenBank/DDBJ whole genome shotgun (WGS) entry which is preliminary data.</text>
</comment>
<gene>
    <name evidence="2" type="ORF">HNQ09_003428</name>
</gene>
<reference evidence="2 3" key="1">
    <citation type="submission" date="2020-08" db="EMBL/GenBank/DDBJ databases">
        <title>Genomic Encyclopedia of Type Strains, Phase IV (KMG-IV): sequencing the most valuable type-strain genomes for metagenomic binning, comparative biology and taxonomic classification.</title>
        <authorList>
            <person name="Goeker M."/>
        </authorList>
    </citation>
    <scope>NUCLEOTIDE SEQUENCE [LARGE SCALE GENOMIC DNA]</scope>
    <source>
        <strain evidence="2 3">DSM 101791</strain>
    </source>
</reference>
<evidence type="ECO:0000313" key="2">
    <source>
        <dbReference type="EMBL" id="MBB5235964.1"/>
    </source>
</evidence>
<proteinExistence type="predicted"/>
<evidence type="ECO:0000256" key="1">
    <source>
        <dbReference type="SAM" id="MobiDB-lite"/>
    </source>
</evidence>